<dbReference type="InterPro" id="IPR036388">
    <property type="entry name" value="WH-like_DNA-bd_sf"/>
</dbReference>
<keyword evidence="2 4" id="KW-0238">DNA-binding</keyword>
<keyword evidence="8" id="KW-1185">Reference proteome</keyword>
<dbReference type="SMART" id="SM00339">
    <property type="entry name" value="FH"/>
    <property type="match status" value="1"/>
</dbReference>
<dbReference type="EMBL" id="WUBL01000050">
    <property type="protein sequence ID" value="KAF2968498.1"/>
    <property type="molecule type" value="Genomic_DNA"/>
</dbReference>
<organism evidence="7 8">
    <name type="scientific">Xylaria multiplex</name>
    <dbReference type="NCBI Taxonomy" id="323545"/>
    <lineage>
        <taxon>Eukaryota</taxon>
        <taxon>Fungi</taxon>
        <taxon>Dikarya</taxon>
        <taxon>Ascomycota</taxon>
        <taxon>Pezizomycotina</taxon>
        <taxon>Sordariomycetes</taxon>
        <taxon>Xylariomycetidae</taxon>
        <taxon>Xylariales</taxon>
        <taxon>Xylariaceae</taxon>
        <taxon>Xylaria</taxon>
    </lineage>
</organism>
<dbReference type="InterPro" id="IPR001766">
    <property type="entry name" value="Fork_head_dom"/>
</dbReference>
<feature type="region of interest" description="Disordered" evidence="5">
    <location>
        <begin position="452"/>
        <end position="512"/>
    </location>
</feature>
<feature type="compositionally biased region" description="Polar residues" evidence="5">
    <location>
        <begin position="626"/>
        <end position="637"/>
    </location>
</feature>
<evidence type="ECO:0000259" key="6">
    <source>
        <dbReference type="PROSITE" id="PS50039"/>
    </source>
</evidence>
<dbReference type="GO" id="GO:0005634">
    <property type="term" value="C:nucleus"/>
    <property type="evidence" value="ECO:0007669"/>
    <property type="project" value="UniProtKB-SubCell"/>
</dbReference>
<proteinExistence type="predicted"/>
<sequence length="746" mass="82011">MARPTRFAASNEPLLIFQDEFQDENYGEPASSISRAPMPTVGRQSSPRRPLQNSSGNLIFNPPNGRRKQYSPYKSSGQPSTTPLGASQNRKLNAINICPPTLNAQATDSMPKKPLMSTFKTTNSRQVGVDKENLHPTIYPAPSSFNLSVEEYYPTQSGKRALLEAAPITESRPSKKQKIEEPSHPDSATFPTIYDDGTKPGHSYAQLIGMAILRAPQRKLTLSQIYKWISDTYKFYNANDAGWQNSIRHNLSLNKAFIKQERPKDDPGKGNYWAIEPGMEQQFMKEKPSRKASVVSENVHIMSMPPRIDYSQFEAPYLQDGLPSLPTVQAQTTPYPQAMSQVATIAPPEPSSDATIPLSDNACAEELGDKTREIDAQDSNSLPSPLPATILSSPPMPRFVKPESNTPPSARTTLWGSRKRSQKRKHASMDASTSVDDSGYISSLESSALRQQSNTFYSSGTKQTRVKGGRGRAEDEIRRLRHSSYDSPTKSRSHGPMPASSSPSRHSRQMPPPLTPVVKIKPPPMPIASVSPNTNLQAHRDHVTSMFESPLRRVSNISDSIANMPPWSPSFLGDSTHESSIYGLDSYTGFGVNDFSFFEDVALDLETPSELSPIKKSIRRPRLDRSQSTSALGDLGNSSLRKSITSAPFLGVPSPMPTLSYESPSKAFEDMSSPSKIFLQSPLATNRASLQLATKENDWPNFENNFTPPLFQDETGDLLDIAQGFEKIGGGRSVVGSWKGSKPSSG</sequence>
<reference evidence="7 8" key="1">
    <citation type="submission" date="2019-12" db="EMBL/GenBank/DDBJ databases">
        <title>Draft genome sequence of the ascomycete Xylaria multiplex DSM 110363.</title>
        <authorList>
            <person name="Buettner E."/>
            <person name="Kellner H."/>
        </authorList>
    </citation>
    <scope>NUCLEOTIDE SEQUENCE [LARGE SCALE GENOMIC DNA]</scope>
    <source>
        <strain evidence="7 8">DSM 110363</strain>
    </source>
</reference>
<evidence type="ECO:0000256" key="4">
    <source>
        <dbReference type="PROSITE-ProRule" id="PRU00089"/>
    </source>
</evidence>
<feature type="region of interest" description="Disordered" evidence="5">
    <location>
        <begin position="164"/>
        <end position="195"/>
    </location>
</feature>
<comment type="subcellular location">
    <subcellularLocation>
        <location evidence="1 4">Nucleus</location>
    </subcellularLocation>
</comment>
<dbReference type="SUPFAM" id="SSF46785">
    <property type="entry name" value="Winged helix' DNA-binding domain"/>
    <property type="match status" value="1"/>
</dbReference>
<dbReference type="Gene3D" id="1.10.10.10">
    <property type="entry name" value="Winged helix-like DNA-binding domain superfamily/Winged helix DNA-binding domain"/>
    <property type="match status" value="1"/>
</dbReference>
<keyword evidence="3 4" id="KW-0539">Nucleus</keyword>
<dbReference type="PROSITE" id="PS50039">
    <property type="entry name" value="FORK_HEAD_3"/>
    <property type="match status" value="1"/>
</dbReference>
<comment type="caution">
    <text evidence="7">The sequence shown here is derived from an EMBL/GenBank/DDBJ whole genome shotgun (WGS) entry which is preliminary data.</text>
</comment>
<gene>
    <name evidence="7" type="ORF">GQX73_g5124</name>
</gene>
<feature type="compositionally biased region" description="Polar residues" evidence="5">
    <location>
        <begin position="403"/>
        <end position="415"/>
    </location>
</feature>
<dbReference type="GO" id="GO:0000978">
    <property type="term" value="F:RNA polymerase II cis-regulatory region sequence-specific DNA binding"/>
    <property type="evidence" value="ECO:0007669"/>
    <property type="project" value="TreeGrafter"/>
</dbReference>
<dbReference type="InterPro" id="IPR050211">
    <property type="entry name" value="FOX_domain-containing"/>
</dbReference>
<feature type="DNA-binding region" description="Fork-head" evidence="4">
    <location>
        <begin position="199"/>
        <end position="293"/>
    </location>
</feature>
<evidence type="ECO:0000313" key="8">
    <source>
        <dbReference type="Proteomes" id="UP000481858"/>
    </source>
</evidence>
<evidence type="ECO:0000313" key="7">
    <source>
        <dbReference type="EMBL" id="KAF2968498.1"/>
    </source>
</evidence>
<accession>A0A7C8IRL8</accession>
<evidence type="ECO:0000256" key="5">
    <source>
        <dbReference type="SAM" id="MobiDB-lite"/>
    </source>
</evidence>
<feature type="compositionally biased region" description="Polar residues" evidence="5">
    <location>
        <begin position="72"/>
        <end position="88"/>
    </location>
</feature>
<dbReference type="InterPro" id="IPR036390">
    <property type="entry name" value="WH_DNA-bd_sf"/>
</dbReference>
<evidence type="ECO:0000256" key="2">
    <source>
        <dbReference type="ARBA" id="ARBA00023125"/>
    </source>
</evidence>
<feature type="region of interest" description="Disordered" evidence="5">
    <location>
        <begin position="616"/>
        <end position="637"/>
    </location>
</feature>
<dbReference type="AlphaFoldDB" id="A0A7C8IRL8"/>
<feature type="domain" description="Fork-head" evidence="6">
    <location>
        <begin position="199"/>
        <end position="293"/>
    </location>
</feature>
<feature type="compositionally biased region" description="Polar residues" evidence="5">
    <location>
        <begin position="452"/>
        <end position="463"/>
    </location>
</feature>
<name>A0A7C8IRL8_9PEZI</name>
<dbReference type="InterPro" id="IPR030456">
    <property type="entry name" value="TF_fork_head_CS_2"/>
</dbReference>
<dbReference type="FunFam" id="1.10.10.10:FF:000260">
    <property type="entry name" value="Forkhead transcription factor (Sep1)"/>
    <property type="match status" value="1"/>
</dbReference>
<dbReference type="Pfam" id="PF00250">
    <property type="entry name" value="Forkhead"/>
    <property type="match status" value="1"/>
</dbReference>
<dbReference type="PANTHER" id="PTHR11829">
    <property type="entry name" value="FORKHEAD BOX PROTEIN"/>
    <property type="match status" value="1"/>
</dbReference>
<dbReference type="CDD" id="cd00059">
    <property type="entry name" value="FH_FOX"/>
    <property type="match status" value="1"/>
</dbReference>
<evidence type="ECO:0000256" key="1">
    <source>
        <dbReference type="ARBA" id="ARBA00004123"/>
    </source>
</evidence>
<dbReference type="PRINTS" id="PR00053">
    <property type="entry name" value="FORKHEAD"/>
</dbReference>
<protein>
    <recommendedName>
        <fullName evidence="6">Fork-head domain-containing protein</fullName>
    </recommendedName>
</protein>
<dbReference type="GO" id="GO:0001228">
    <property type="term" value="F:DNA-binding transcription activator activity, RNA polymerase II-specific"/>
    <property type="evidence" value="ECO:0007669"/>
    <property type="project" value="UniProtKB-ARBA"/>
</dbReference>
<dbReference type="OrthoDB" id="5954824at2759"/>
<feature type="region of interest" description="Disordered" evidence="5">
    <location>
        <begin position="20"/>
        <end position="88"/>
    </location>
</feature>
<evidence type="ECO:0000256" key="3">
    <source>
        <dbReference type="ARBA" id="ARBA00023242"/>
    </source>
</evidence>
<dbReference type="Proteomes" id="UP000481858">
    <property type="component" value="Unassembled WGS sequence"/>
</dbReference>
<feature type="compositionally biased region" description="Polar residues" evidence="5">
    <location>
        <begin position="42"/>
        <end position="58"/>
    </location>
</feature>
<dbReference type="PROSITE" id="PS00658">
    <property type="entry name" value="FORK_HEAD_2"/>
    <property type="match status" value="1"/>
</dbReference>
<dbReference type="InParanoid" id="A0A7C8IRL8"/>
<feature type="compositionally biased region" description="Basic residues" evidence="5">
    <location>
        <begin position="417"/>
        <end position="426"/>
    </location>
</feature>
<dbReference type="PANTHER" id="PTHR11829:SF343">
    <property type="entry name" value="FORK-HEAD DOMAIN-CONTAINING PROTEIN"/>
    <property type="match status" value="1"/>
</dbReference>
<feature type="region of interest" description="Disordered" evidence="5">
    <location>
        <begin position="375"/>
        <end position="438"/>
    </location>
</feature>